<sequence>MIEVALLGFGTVVLLFNAIIIVRIIKGLLEPGIEDSKEIIKSKYLTKQQLHVDDM</sequence>
<evidence type="ECO:0000256" key="1">
    <source>
        <dbReference type="SAM" id="Phobius"/>
    </source>
</evidence>
<reference evidence="2" key="1">
    <citation type="submission" date="2023-06" db="EMBL/GenBank/DDBJ databases">
        <title>Genomic of Parafulvivirga corallium.</title>
        <authorList>
            <person name="Wang G."/>
        </authorList>
    </citation>
    <scope>NUCLEOTIDE SEQUENCE</scope>
    <source>
        <strain evidence="2">BMA10</strain>
    </source>
</reference>
<evidence type="ECO:0000313" key="3">
    <source>
        <dbReference type="Proteomes" id="UP001172082"/>
    </source>
</evidence>
<comment type="caution">
    <text evidence="2">The sequence shown here is derived from an EMBL/GenBank/DDBJ whole genome shotgun (WGS) entry which is preliminary data.</text>
</comment>
<organism evidence="2 3">
    <name type="scientific">Splendidivirga corallicola</name>
    <dbReference type="NCBI Taxonomy" id="3051826"/>
    <lineage>
        <taxon>Bacteria</taxon>
        <taxon>Pseudomonadati</taxon>
        <taxon>Bacteroidota</taxon>
        <taxon>Cytophagia</taxon>
        <taxon>Cytophagales</taxon>
        <taxon>Splendidivirgaceae</taxon>
        <taxon>Splendidivirga</taxon>
    </lineage>
</organism>
<protein>
    <submittedName>
        <fullName evidence="2">Uncharacterized protein</fullName>
    </submittedName>
</protein>
<gene>
    <name evidence="2" type="ORF">QQ008_18270</name>
</gene>
<keyword evidence="1" id="KW-1133">Transmembrane helix</keyword>
<dbReference type="Proteomes" id="UP001172082">
    <property type="component" value="Unassembled WGS sequence"/>
</dbReference>
<name>A0ABT8KSE8_9BACT</name>
<feature type="transmembrane region" description="Helical" evidence="1">
    <location>
        <begin position="6"/>
        <end position="25"/>
    </location>
</feature>
<dbReference type="EMBL" id="JAUJEA010000007">
    <property type="protein sequence ID" value="MDN5203338.1"/>
    <property type="molecule type" value="Genomic_DNA"/>
</dbReference>
<accession>A0ABT8KSE8</accession>
<keyword evidence="1" id="KW-0812">Transmembrane</keyword>
<evidence type="ECO:0000313" key="2">
    <source>
        <dbReference type="EMBL" id="MDN5203338.1"/>
    </source>
</evidence>
<keyword evidence="3" id="KW-1185">Reference proteome</keyword>
<keyword evidence="1" id="KW-0472">Membrane</keyword>
<proteinExistence type="predicted"/>
<dbReference type="RefSeq" id="WP_346753362.1">
    <property type="nucleotide sequence ID" value="NZ_JAUJEA010000007.1"/>
</dbReference>